<evidence type="ECO:0000256" key="1">
    <source>
        <dbReference type="ARBA" id="ARBA00004651"/>
    </source>
</evidence>
<feature type="transmembrane region" description="Helical" evidence="10">
    <location>
        <begin position="20"/>
        <end position="50"/>
    </location>
</feature>
<evidence type="ECO:0000256" key="4">
    <source>
        <dbReference type="ARBA" id="ARBA00022618"/>
    </source>
</evidence>
<evidence type="ECO:0000256" key="2">
    <source>
        <dbReference type="ARBA" id="ARBA00022475"/>
    </source>
</evidence>
<evidence type="ECO:0000256" key="7">
    <source>
        <dbReference type="ARBA" id="ARBA00023136"/>
    </source>
</evidence>
<evidence type="ECO:0000256" key="5">
    <source>
        <dbReference type="ARBA" id="ARBA00022692"/>
    </source>
</evidence>
<keyword evidence="4" id="KW-0132">Cell division</keyword>
<comment type="similarity">
    <text evidence="9">Belongs to the exbB/tolQ family.</text>
</comment>
<dbReference type="GO" id="GO:0005886">
    <property type="term" value="C:plasma membrane"/>
    <property type="evidence" value="ECO:0007669"/>
    <property type="project" value="UniProtKB-SubCell"/>
</dbReference>
<gene>
    <name evidence="12" type="primary">tolQ</name>
    <name evidence="12" type="ORF">JW984_16850</name>
</gene>
<protein>
    <submittedName>
        <fullName evidence="12">Protein TolQ</fullName>
    </submittedName>
</protein>
<name>A0A9D8KIA5_9DELT</name>
<dbReference type="GO" id="GO:0051301">
    <property type="term" value="P:cell division"/>
    <property type="evidence" value="ECO:0007669"/>
    <property type="project" value="UniProtKB-KW"/>
</dbReference>
<evidence type="ECO:0000256" key="8">
    <source>
        <dbReference type="ARBA" id="ARBA00023306"/>
    </source>
</evidence>
<evidence type="ECO:0000256" key="9">
    <source>
        <dbReference type="RuleBase" id="RU004057"/>
    </source>
</evidence>
<keyword evidence="7 10" id="KW-0472">Membrane</keyword>
<sequence>MEIFKDLFSGFSEVEILKTIAQAGLVVKGVMIVLILFSVVSWGIIFYKFFAIMSARGQSRKFLDAFWTNPKLATLYEKARRYKKSPIAQVFRAGYQEFNRLLIGARAGKAKVDAAGNPSVRDVGSISTELLGAESIERVLRRSIMEEVTRLESHLTFLATTGSTCPFIGLFGTVWGIMNAFRGIGAKSSASIGVVASGISEALIATAFGLFAAIPAVVAYNYYLSKIKVLTTEMDNFSFEFLNIVERHIKRMK</sequence>
<dbReference type="PANTHER" id="PTHR30625:SF3">
    <property type="entry name" value="TOL-PAL SYSTEM PROTEIN TOLQ"/>
    <property type="match status" value="1"/>
</dbReference>
<dbReference type="PANTHER" id="PTHR30625">
    <property type="entry name" value="PROTEIN TOLQ"/>
    <property type="match status" value="1"/>
</dbReference>
<dbReference type="GO" id="GO:0043213">
    <property type="term" value="P:bacteriocin transport"/>
    <property type="evidence" value="ECO:0007669"/>
    <property type="project" value="InterPro"/>
</dbReference>
<dbReference type="NCBIfam" id="TIGR02796">
    <property type="entry name" value="tolQ"/>
    <property type="match status" value="1"/>
</dbReference>
<dbReference type="EMBL" id="JAFGIX010000091">
    <property type="protein sequence ID" value="MBN1574867.1"/>
    <property type="molecule type" value="Genomic_DNA"/>
</dbReference>
<comment type="subcellular location">
    <subcellularLocation>
        <location evidence="1">Cell membrane</location>
        <topology evidence="1">Multi-pass membrane protein</topology>
    </subcellularLocation>
    <subcellularLocation>
        <location evidence="9">Membrane</location>
        <topology evidence="9">Multi-pass membrane protein</topology>
    </subcellularLocation>
</comment>
<dbReference type="InterPro" id="IPR014163">
    <property type="entry name" value="Tol-Pal_TolQ"/>
</dbReference>
<keyword evidence="5 10" id="KW-0812">Transmembrane</keyword>
<keyword evidence="9" id="KW-0813">Transport</keyword>
<reference evidence="12" key="2">
    <citation type="submission" date="2021-01" db="EMBL/GenBank/DDBJ databases">
        <authorList>
            <person name="Hahn C.R."/>
            <person name="Youssef N.H."/>
            <person name="Elshahed M."/>
        </authorList>
    </citation>
    <scope>NUCLEOTIDE SEQUENCE</scope>
    <source>
        <strain evidence="12">Zod_Metabat.24</strain>
    </source>
</reference>
<comment type="caution">
    <text evidence="12">The sequence shown here is derived from an EMBL/GenBank/DDBJ whole genome shotgun (WGS) entry which is preliminary data.</text>
</comment>
<keyword evidence="8" id="KW-0131">Cell cycle</keyword>
<evidence type="ECO:0000313" key="13">
    <source>
        <dbReference type="Proteomes" id="UP000809273"/>
    </source>
</evidence>
<organism evidence="12 13">
    <name type="scientific">Candidatus Zymogenus saltonus</name>
    <dbReference type="NCBI Taxonomy" id="2844893"/>
    <lineage>
        <taxon>Bacteria</taxon>
        <taxon>Deltaproteobacteria</taxon>
        <taxon>Candidatus Zymogenia</taxon>
        <taxon>Candidatus Zymogeniales</taxon>
        <taxon>Candidatus Zymogenaceae</taxon>
        <taxon>Candidatus Zymogenus</taxon>
    </lineage>
</organism>
<keyword evidence="3" id="KW-0997">Cell inner membrane</keyword>
<reference evidence="12" key="1">
    <citation type="journal article" date="2021" name="Environ. Microbiol.">
        <title>Genomic characterization of three novel Desulfobacterota classes expand the metabolic and phylogenetic diversity of the phylum.</title>
        <authorList>
            <person name="Murphy C.L."/>
            <person name="Biggerstaff J."/>
            <person name="Eichhorn A."/>
            <person name="Ewing E."/>
            <person name="Shahan R."/>
            <person name="Soriano D."/>
            <person name="Stewart S."/>
            <person name="VanMol K."/>
            <person name="Walker R."/>
            <person name="Walters P."/>
            <person name="Elshahed M.S."/>
            <person name="Youssef N.H."/>
        </authorList>
    </citation>
    <scope>NUCLEOTIDE SEQUENCE</scope>
    <source>
        <strain evidence="12">Zod_Metabat.24</strain>
    </source>
</reference>
<dbReference type="InterPro" id="IPR050790">
    <property type="entry name" value="ExbB/TolQ_transport"/>
</dbReference>
<dbReference type="InterPro" id="IPR002898">
    <property type="entry name" value="MotA_ExbB_proton_chnl"/>
</dbReference>
<dbReference type="Pfam" id="PF01618">
    <property type="entry name" value="MotA_ExbB"/>
    <property type="match status" value="1"/>
</dbReference>
<feature type="transmembrane region" description="Helical" evidence="10">
    <location>
        <begin position="155"/>
        <end position="178"/>
    </location>
</feature>
<keyword evidence="2" id="KW-1003">Cell membrane</keyword>
<evidence type="ECO:0000256" key="10">
    <source>
        <dbReference type="SAM" id="Phobius"/>
    </source>
</evidence>
<accession>A0A9D8KIA5</accession>
<evidence type="ECO:0000256" key="3">
    <source>
        <dbReference type="ARBA" id="ARBA00022519"/>
    </source>
</evidence>
<dbReference type="GO" id="GO:0017038">
    <property type="term" value="P:protein import"/>
    <property type="evidence" value="ECO:0007669"/>
    <property type="project" value="TreeGrafter"/>
</dbReference>
<feature type="transmembrane region" description="Helical" evidence="10">
    <location>
        <begin position="198"/>
        <end position="224"/>
    </location>
</feature>
<keyword evidence="6 10" id="KW-1133">Transmembrane helix</keyword>
<dbReference type="AlphaFoldDB" id="A0A9D8KIA5"/>
<evidence type="ECO:0000313" key="12">
    <source>
        <dbReference type="EMBL" id="MBN1574867.1"/>
    </source>
</evidence>
<keyword evidence="9" id="KW-0653">Protein transport</keyword>
<feature type="domain" description="MotA/TolQ/ExbB proton channel" evidence="11">
    <location>
        <begin position="102"/>
        <end position="235"/>
    </location>
</feature>
<evidence type="ECO:0000256" key="6">
    <source>
        <dbReference type="ARBA" id="ARBA00022989"/>
    </source>
</evidence>
<dbReference type="Proteomes" id="UP000809273">
    <property type="component" value="Unassembled WGS sequence"/>
</dbReference>
<proteinExistence type="inferred from homology"/>
<evidence type="ECO:0000259" key="11">
    <source>
        <dbReference type="Pfam" id="PF01618"/>
    </source>
</evidence>